<dbReference type="InterPro" id="IPR005097">
    <property type="entry name" value="Sacchrp_dh_NADP-bd"/>
</dbReference>
<dbReference type="Gene3D" id="3.30.360.10">
    <property type="entry name" value="Dihydrodipicolinate Reductase, domain 2"/>
    <property type="match status" value="1"/>
</dbReference>
<dbReference type="RefSeq" id="WP_348609378.1">
    <property type="nucleotide sequence ID" value="NZ_CP157276.1"/>
</dbReference>
<dbReference type="Proteomes" id="UP001629744">
    <property type="component" value="Unassembled WGS sequence"/>
</dbReference>
<comment type="caution">
    <text evidence="3">The sequence shown here is derived from an EMBL/GenBank/DDBJ whole genome shotgun (WGS) entry which is preliminary data.</text>
</comment>
<gene>
    <name evidence="3" type="ORF">ABEU19_000325</name>
</gene>
<name>A0ABW9FQ56_9NOCA</name>
<dbReference type="Gene3D" id="3.40.50.720">
    <property type="entry name" value="NAD(P)-binding Rossmann-like Domain"/>
    <property type="match status" value="1"/>
</dbReference>
<dbReference type="Pfam" id="PF03435">
    <property type="entry name" value="Sacchrp_dh_NADP"/>
    <property type="match status" value="1"/>
</dbReference>
<proteinExistence type="predicted"/>
<feature type="domain" description="Saccharopine dehydrogenase NADP binding" evidence="1">
    <location>
        <begin position="4"/>
        <end position="125"/>
    </location>
</feature>
<dbReference type="Pfam" id="PF16653">
    <property type="entry name" value="Sacchrp_dh_C"/>
    <property type="match status" value="1"/>
</dbReference>
<dbReference type="EMBL" id="JBDLNU010000001">
    <property type="protein sequence ID" value="MFM1726885.1"/>
    <property type="molecule type" value="Genomic_DNA"/>
</dbReference>
<evidence type="ECO:0000313" key="3">
    <source>
        <dbReference type="EMBL" id="MFM1726885.1"/>
    </source>
</evidence>
<dbReference type="SUPFAM" id="SSF51735">
    <property type="entry name" value="NAD(P)-binding Rossmann-fold domains"/>
    <property type="match status" value="1"/>
</dbReference>
<dbReference type="InterPro" id="IPR032095">
    <property type="entry name" value="Sacchrp_dh-like_C"/>
</dbReference>
<dbReference type="PANTHER" id="PTHR43796:SF2">
    <property type="entry name" value="CARBOXYNORSPERMIDINE SYNTHASE"/>
    <property type="match status" value="1"/>
</dbReference>
<protein>
    <submittedName>
        <fullName evidence="3">Saccharopine dehydrogenase NADP-binding domain-containing protein</fullName>
    </submittedName>
</protein>
<evidence type="ECO:0000259" key="2">
    <source>
        <dbReference type="Pfam" id="PF16653"/>
    </source>
</evidence>
<evidence type="ECO:0000259" key="1">
    <source>
        <dbReference type="Pfam" id="PF03435"/>
    </source>
</evidence>
<reference evidence="3 4" key="1">
    <citation type="submission" date="2023-11" db="EMBL/GenBank/DDBJ databases">
        <authorList>
            <person name="Val-Calvo J."/>
            <person name="Scortti M."/>
            <person name="Vazquez-Boland J."/>
        </authorList>
    </citation>
    <scope>NUCLEOTIDE SEQUENCE [LARGE SCALE GENOMIC DNA]</scope>
    <source>
        <strain evidence="3 4">DSM 46662</strain>
    </source>
</reference>
<dbReference type="PANTHER" id="PTHR43796">
    <property type="entry name" value="CARBOXYNORSPERMIDINE SYNTHASE"/>
    <property type="match status" value="1"/>
</dbReference>
<feature type="domain" description="Saccharopine dehydrogenase-like C-terminal" evidence="2">
    <location>
        <begin position="181"/>
        <end position="368"/>
    </location>
</feature>
<keyword evidence="4" id="KW-1185">Reference proteome</keyword>
<sequence>MKLVILSAGSIASSVARILAPTGSYDELVIADIDVDKARAVASELGGKAEYFDATDPAGIKSVIAGADVVFNAVGPFYRFGMPIIRAAIECGVNYVDVCDEFDVAEQLVSAADLDEAAKAAGVSVIFGMGYAPGITSLIGRWAVESLDSAHSVDVAMAIPYMVDMGATINEHMLHSMSGDVVQYIDGRMQRVPAWGDPKPFSFAAPFDTTAHAGYMGHPEGITLGTYMPGLRNATVRYTWFEQAGNELWQQFEKLGLTNPDKLDGLPMSPRQFLARYMATKEGEKGLAVEWGGQPGTVMQIIADGEIGGEAARAVFETQVVYTDGVAADPTPHAAAAAVREMLEGRISRTGVMSPEACIDPEPFVTKVLDATGVTLSKRITTTTTIR</sequence>
<dbReference type="InterPro" id="IPR036291">
    <property type="entry name" value="NAD(P)-bd_dom_sf"/>
</dbReference>
<accession>A0ABW9FQ56</accession>
<evidence type="ECO:0000313" key="4">
    <source>
        <dbReference type="Proteomes" id="UP001629744"/>
    </source>
</evidence>
<organism evidence="3 4">
    <name type="scientific">Prescottella soli</name>
    <dbReference type="NCBI Taxonomy" id="1543852"/>
    <lineage>
        <taxon>Bacteria</taxon>
        <taxon>Bacillati</taxon>
        <taxon>Actinomycetota</taxon>
        <taxon>Actinomycetes</taxon>
        <taxon>Mycobacteriales</taxon>
        <taxon>Nocardiaceae</taxon>
        <taxon>Prescottella</taxon>
    </lineage>
</organism>